<evidence type="ECO:0000256" key="1">
    <source>
        <dbReference type="ARBA" id="ARBA00022630"/>
    </source>
</evidence>
<dbReference type="PANTHER" id="PTHR43656:SF2">
    <property type="entry name" value="BINDING OXIDOREDUCTASE, PUTATIVE (AFU_ORTHOLOGUE AFUA_2G08260)-RELATED"/>
    <property type="match status" value="1"/>
</dbReference>
<gene>
    <name evidence="4" type="ORF">HRUBRA_02033</name>
</gene>
<evidence type="ECO:0000259" key="3">
    <source>
        <dbReference type="Pfam" id="PF00724"/>
    </source>
</evidence>
<dbReference type="AlphaFoldDB" id="A0A095WXM6"/>
<comment type="caution">
    <text evidence="4">The sequence shown here is derived from an EMBL/GenBank/DDBJ whole genome shotgun (WGS) entry which is preliminary data.</text>
</comment>
<reference evidence="4 5" key="1">
    <citation type="journal article" date="2014" name="Genome Announc.">
        <title>Genome Sequence of Gammaproteobacterial Pseudohaliea rubra Type Strain DSM 19751, Isolated from Coastal Seawater of the Mediterranean Sea.</title>
        <authorList>
            <person name="Spring S."/>
            <person name="Fiebig A."/>
            <person name="Riedel T."/>
            <person name="Goker M."/>
            <person name="Klenk H.P."/>
        </authorList>
    </citation>
    <scope>NUCLEOTIDE SEQUENCE [LARGE SCALE GENOMIC DNA]</scope>
    <source>
        <strain evidence="4 5">DSM 19751</strain>
    </source>
</reference>
<dbReference type="HOGENOM" id="CLU_012153_6_1_6"/>
<dbReference type="Gene3D" id="3.20.20.70">
    <property type="entry name" value="Aldolase class I"/>
    <property type="match status" value="1"/>
</dbReference>
<dbReference type="InterPro" id="IPR013785">
    <property type="entry name" value="Aldolase_TIM"/>
</dbReference>
<name>A0A095WXM6_9GAMM</name>
<evidence type="ECO:0000313" key="5">
    <source>
        <dbReference type="Proteomes" id="UP000029640"/>
    </source>
</evidence>
<keyword evidence="1" id="KW-0285">Flavoprotein</keyword>
<keyword evidence="5" id="KW-1185">Reference proteome</keyword>
<dbReference type="eggNOG" id="COG1902">
    <property type="taxonomic scope" value="Bacteria"/>
</dbReference>
<dbReference type="PANTHER" id="PTHR43656">
    <property type="entry name" value="BINDING OXIDOREDUCTASE, PUTATIVE (AFU_ORTHOLOGUE AFUA_2G08260)-RELATED"/>
    <property type="match status" value="1"/>
</dbReference>
<dbReference type="InterPro" id="IPR051799">
    <property type="entry name" value="NADH_flavin_oxidoreductase"/>
</dbReference>
<dbReference type="GO" id="GO:0010181">
    <property type="term" value="F:FMN binding"/>
    <property type="evidence" value="ECO:0007669"/>
    <property type="project" value="InterPro"/>
</dbReference>
<keyword evidence="2" id="KW-0560">Oxidoreductase</keyword>
<accession>A0A095WXM6</accession>
<dbReference type="Proteomes" id="UP000029640">
    <property type="component" value="Unassembled WGS sequence"/>
</dbReference>
<dbReference type="STRING" id="1265313.HRUBRA_02033"/>
<evidence type="ECO:0000313" key="4">
    <source>
        <dbReference type="EMBL" id="KGE03379.1"/>
    </source>
</evidence>
<feature type="domain" description="NADH:flavin oxidoreductase/NADH oxidase N-terminal" evidence="3">
    <location>
        <begin position="2"/>
        <end position="208"/>
    </location>
</feature>
<sequence>MALTEAEIGELPGRFATAAAAVAAAGFGGVQVHAAHGYLLSEFLSPRANRRDDVYGGSAERRARLLLDIIAAVRAATGPGFAVAVKLNSADFQKGGFAFEDSLQVARWLEAAGVDLIEISGGTYEQPRLLGVEGLEPAEEQAVAASTRAREAYFVDFALAMRESVKVPLMVTGGFRTLAAMEQALAEGVDLIGLGRPLCVQTDGPARLLAGADSLPSYEVGLGLLPKPLRFLRGSKLLRTLDTFGTMYWFYAQLDLLGKEGHARPALSSFAASRRIEGLQKQLLAARRG</sequence>
<evidence type="ECO:0000256" key="2">
    <source>
        <dbReference type="ARBA" id="ARBA00023002"/>
    </source>
</evidence>
<organism evidence="4 5">
    <name type="scientific">Pseudohaliea rubra DSM 19751</name>
    <dbReference type="NCBI Taxonomy" id="1265313"/>
    <lineage>
        <taxon>Bacteria</taxon>
        <taxon>Pseudomonadati</taxon>
        <taxon>Pseudomonadota</taxon>
        <taxon>Gammaproteobacteria</taxon>
        <taxon>Cellvibrionales</taxon>
        <taxon>Halieaceae</taxon>
        <taxon>Pseudohaliea</taxon>
    </lineage>
</organism>
<dbReference type="InterPro" id="IPR001155">
    <property type="entry name" value="OxRdtase_FMN_N"/>
</dbReference>
<dbReference type="Pfam" id="PF00724">
    <property type="entry name" value="Oxidored_FMN"/>
    <property type="match status" value="1"/>
</dbReference>
<dbReference type="EMBL" id="AUVB01000056">
    <property type="protein sequence ID" value="KGE03379.1"/>
    <property type="molecule type" value="Genomic_DNA"/>
</dbReference>
<proteinExistence type="predicted"/>
<dbReference type="SUPFAM" id="SSF51395">
    <property type="entry name" value="FMN-linked oxidoreductases"/>
    <property type="match status" value="1"/>
</dbReference>
<protein>
    <submittedName>
        <fullName evidence="4">Oxidoreductase, FAD/FMN-binding protein</fullName>
    </submittedName>
</protein>
<dbReference type="GO" id="GO:0016491">
    <property type="term" value="F:oxidoreductase activity"/>
    <property type="evidence" value="ECO:0007669"/>
    <property type="project" value="UniProtKB-KW"/>
</dbReference>